<dbReference type="InterPro" id="IPR050122">
    <property type="entry name" value="RTK"/>
</dbReference>
<proteinExistence type="predicted"/>
<dbReference type="OrthoDB" id="339325at2759"/>
<reference evidence="3 4" key="1">
    <citation type="submission" date="2018-11" db="EMBL/GenBank/DDBJ databases">
        <authorList>
            <consortium name="Pathogen Informatics"/>
        </authorList>
    </citation>
    <scope>NUCLEOTIDE SEQUENCE [LARGE SCALE GENOMIC DNA]</scope>
</reference>
<sequence length="160" mass="18903">MAPEAYKFQQYSEASDVWSYGVVLWELLTRKDPHQGQLPITVAYIVDPEKRPTFAHLLDQFLEYQEELERSGFSEEQEALVQRVHTDIEKEITQFYVKLNRDEGHEKMRMMCEKLYEQLEIRGDGRSKLPEAAAPEVRERRRGKKKIEKQDISKPQGTFL</sequence>
<dbReference type="Proteomes" id="UP000270094">
    <property type="component" value="Unassembled WGS sequence"/>
</dbReference>
<evidence type="ECO:0000313" key="3">
    <source>
        <dbReference type="EMBL" id="VDM83072.1"/>
    </source>
</evidence>
<evidence type="ECO:0000313" key="4">
    <source>
        <dbReference type="Proteomes" id="UP000270094"/>
    </source>
</evidence>
<dbReference type="SUPFAM" id="SSF56112">
    <property type="entry name" value="Protein kinase-like (PK-like)"/>
    <property type="match status" value="1"/>
</dbReference>
<dbReference type="PANTHER" id="PTHR24416">
    <property type="entry name" value="TYROSINE-PROTEIN KINASE RECEPTOR"/>
    <property type="match status" value="1"/>
</dbReference>
<dbReference type="InterPro" id="IPR001245">
    <property type="entry name" value="Ser-Thr/Tyr_kinase_cat_dom"/>
</dbReference>
<dbReference type="InterPro" id="IPR011009">
    <property type="entry name" value="Kinase-like_dom_sf"/>
</dbReference>
<dbReference type="Pfam" id="PF07714">
    <property type="entry name" value="PK_Tyr_Ser-Thr"/>
    <property type="match status" value="1"/>
</dbReference>
<accession>A0A3P7LVF0</accession>
<dbReference type="GO" id="GO:0004714">
    <property type="term" value="F:transmembrane receptor protein tyrosine kinase activity"/>
    <property type="evidence" value="ECO:0007669"/>
    <property type="project" value="TreeGrafter"/>
</dbReference>
<dbReference type="GO" id="GO:0007169">
    <property type="term" value="P:cell surface receptor protein tyrosine kinase signaling pathway"/>
    <property type="evidence" value="ECO:0007669"/>
    <property type="project" value="TreeGrafter"/>
</dbReference>
<protein>
    <recommendedName>
        <fullName evidence="2">Protein kinase domain-containing protein</fullName>
    </recommendedName>
</protein>
<feature type="domain" description="Protein kinase" evidence="2">
    <location>
        <begin position="1"/>
        <end position="108"/>
    </location>
</feature>
<keyword evidence="4" id="KW-1185">Reference proteome</keyword>
<dbReference type="Gene3D" id="1.10.510.10">
    <property type="entry name" value="Transferase(Phosphotransferase) domain 1"/>
    <property type="match status" value="1"/>
</dbReference>
<organism evidence="3 4">
    <name type="scientific">Strongylus vulgaris</name>
    <name type="common">Blood worm</name>
    <dbReference type="NCBI Taxonomy" id="40348"/>
    <lineage>
        <taxon>Eukaryota</taxon>
        <taxon>Metazoa</taxon>
        <taxon>Ecdysozoa</taxon>
        <taxon>Nematoda</taxon>
        <taxon>Chromadorea</taxon>
        <taxon>Rhabditida</taxon>
        <taxon>Rhabditina</taxon>
        <taxon>Rhabditomorpha</taxon>
        <taxon>Strongyloidea</taxon>
        <taxon>Strongylidae</taxon>
        <taxon>Strongylus</taxon>
    </lineage>
</organism>
<dbReference type="GO" id="GO:0005524">
    <property type="term" value="F:ATP binding"/>
    <property type="evidence" value="ECO:0007669"/>
    <property type="project" value="InterPro"/>
</dbReference>
<dbReference type="InterPro" id="IPR000719">
    <property type="entry name" value="Prot_kinase_dom"/>
</dbReference>
<evidence type="ECO:0000256" key="1">
    <source>
        <dbReference type="SAM" id="MobiDB-lite"/>
    </source>
</evidence>
<dbReference type="GO" id="GO:0043235">
    <property type="term" value="C:receptor complex"/>
    <property type="evidence" value="ECO:0007669"/>
    <property type="project" value="TreeGrafter"/>
</dbReference>
<dbReference type="GO" id="GO:0005886">
    <property type="term" value="C:plasma membrane"/>
    <property type="evidence" value="ECO:0007669"/>
    <property type="project" value="TreeGrafter"/>
</dbReference>
<dbReference type="AlphaFoldDB" id="A0A3P7LVF0"/>
<dbReference type="EMBL" id="UYYB01120938">
    <property type="protein sequence ID" value="VDM83072.1"/>
    <property type="molecule type" value="Genomic_DNA"/>
</dbReference>
<gene>
    <name evidence="3" type="ORF">SVUK_LOCUS18070</name>
</gene>
<feature type="region of interest" description="Disordered" evidence="1">
    <location>
        <begin position="127"/>
        <end position="160"/>
    </location>
</feature>
<evidence type="ECO:0000259" key="2">
    <source>
        <dbReference type="PROSITE" id="PS50011"/>
    </source>
</evidence>
<dbReference type="PROSITE" id="PS50011">
    <property type="entry name" value="PROTEIN_KINASE_DOM"/>
    <property type="match status" value="1"/>
</dbReference>
<dbReference type="PANTHER" id="PTHR24416:SF611">
    <property type="entry name" value="TYROSINE-PROTEIN KINASE TRANSMEMBRANE RECEPTOR ROR"/>
    <property type="match status" value="1"/>
</dbReference>
<name>A0A3P7LVF0_STRVU</name>